<evidence type="ECO:0000259" key="1">
    <source>
        <dbReference type="SMART" id="SM00852"/>
    </source>
</evidence>
<name>A0A142JLK7_9BURK</name>
<protein>
    <submittedName>
        <fullName evidence="2">Damage-inducible protein</fullName>
    </submittedName>
</protein>
<gene>
    <name evidence="2" type="ORF">A2G96_15125</name>
</gene>
<sequence>MGFGLIVIGDEILSGRREDKHLRRTIELLGARGLALDWAEYVGDDRARITATLRRTLAGPDVVFCTGGIGATPDDHTRQCAAAALGVPLVLHPEARELIALRIAETAGGDPAKGDPTLPENQHRFKMGEFPEGARIIPNSYNRIPGFSVGHHHFMPGFPVMAWPMMEWVLDHDYAHLFHQVSQQERAFYVFEAPESTLTPLMEKVEAAHPGIRVFSLPSVGDVQRGDRFARRHIDLGVKGPAELVAPAYAMLLEGVQAMGYETVEQPPRQAAPA</sequence>
<feature type="domain" description="MoaB/Mog" evidence="1">
    <location>
        <begin position="4"/>
        <end position="177"/>
    </location>
</feature>
<evidence type="ECO:0000313" key="3">
    <source>
        <dbReference type="Proteomes" id="UP000075238"/>
    </source>
</evidence>
<dbReference type="InterPro" id="IPR036425">
    <property type="entry name" value="MoaB/Mog-like_dom_sf"/>
</dbReference>
<dbReference type="SUPFAM" id="SSF53218">
    <property type="entry name" value="Molybdenum cofactor biosynthesis proteins"/>
    <property type="match status" value="1"/>
</dbReference>
<keyword evidence="3" id="KW-1185">Reference proteome</keyword>
<dbReference type="EMBL" id="CP014844">
    <property type="protein sequence ID" value="AMR78969.1"/>
    <property type="molecule type" value="Genomic_DNA"/>
</dbReference>
<accession>A0A142JLK7</accession>
<dbReference type="PANTHER" id="PTHR13939:SF0">
    <property type="entry name" value="NMN AMIDOHYDROLASE-LIKE PROTEIN YFAY"/>
    <property type="match status" value="1"/>
</dbReference>
<dbReference type="InterPro" id="IPR001453">
    <property type="entry name" value="MoaB/Mog_dom"/>
</dbReference>
<dbReference type="Pfam" id="PF00994">
    <property type="entry name" value="MoCF_biosynth"/>
    <property type="match status" value="1"/>
</dbReference>
<reference evidence="2 3" key="1">
    <citation type="submission" date="2016-03" db="EMBL/GenBank/DDBJ databases">
        <title>Complete genome sequence of a novel chlorpyrifos degrading bacterium, Cupriavidus nantongensis sp. X1.</title>
        <authorList>
            <person name="Fang L."/>
        </authorList>
    </citation>
    <scope>NUCLEOTIDE SEQUENCE [LARGE SCALE GENOMIC DNA]</scope>
    <source>
        <strain evidence="2 3">X1</strain>
    </source>
</reference>
<dbReference type="RefSeq" id="WP_062800564.1">
    <property type="nucleotide sequence ID" value="NZ_CP014844.1"/>
</dbReference>
<dbReference type="PANTHER" id="PTHR13939">
    <property type="entry name" value="NICOTINAMIDE-NUCLEOTIDE AMIDOHYDROLASE PNCC"/>
    <property type="match status" value="1"/>
</dbReference>
<dbReference type="KEGG" id="cnan:A2G96_15125"/>
<dbReference type="Gene3D" id="3.40.980.10">
    <property type="entry name" value="MoaB/Mog-like domain"/>
    <property type="match status" value="1"/>
</dbReference>
<organism evidence="2 3">
    <name type="scientific">Cupriavidus nantongensis</name>
    <dbReference type="NCBI Taxonomy" id="1796606"/>
    <lineage>
        <taxon>Bacteria</taxon>
        <taxon>Pseudomonadati</taxon>
        <taxon>Pseudomonadota</taxon>
        <taxon>Betaproteobacteria</taxon>
        <taxon>Burkholderiales</taxon>
        <taxon>Burkholderiaceae</taxon>
        <taxon>Cupriavidus</taxon>
    </lineage>
</organism>
<proteinExistence type="predicted"/>
<dbReference type="SMART" id="SM00852">
    <property type="entry name" value="MoCF_biosynth"/>
    <property type="match status" value="1"/>
</dbReference>
<evidence type="ECO:0000313" key="2">
    <source>
        <dbReference type="EMBL" id="AMR78969.1"/>
    </source>
</evidence>
<dbReference type="OrthoDB" id="9801454at2"/>
<dbReference type="CDD" id="cd00885">
    <property type="entry name" value="cinA"/>
    <property type="match status" value="1"/>
</dbReference>
<dbReference type="Proteomes" id="UP000075238">
    <property type="component" value="Chromosome 1"/>
</dbReference>
<dbReference type="AlphaFoldDB" id="A0A142JLK7"/>
<dbReference type="STRING" id="1796606.A2G96_15125"/>
<dbReference type="InterPro" id="IPR050101">
    <property type="entry name" value="CinA"/>
</dbReference>